<sequence>MALLDAAIIGGGPAGLSAAATLARQLHTAVVFDSRVYRNARSHHMHMVPGWENRDPNEFRATAKQDVLANYSTIQFADVRVEKIEKKTDSHFLVSDASGKVWGFRKVILALGSENVFPSIEGYEQLWAEKIYHCLFCKGYEDRGAPSAGVLAVPPLVIPPMAILMAMDAAQLADKVTLYTHGNDELAQQLASISSTKFHVESRAIKRLVGNAASNAVTVEFTDGSSKEEKFLAHNPQTKVQGPFVAQLGITLTQTGDIQADAPMHQTSVRGVFAAGDCITPYKVVPGAISSGCNAAVAASAQLHAEEYGQQPLF</sequence>
<dbReference type="PANTHER" id="PTHR48105">
    <property type="entry name" value="THIOREDOXIN REDUCTASE 1-RELATED-RELATED"/>
    <property type="match status" value="1"/>
</dbReference>
<keyword evidence="6" id="KW-1185">Reference proteome</keyword>
<evidence type="ECO:0000313" key="6">
    <source>
        <dbReference type="Proteomes" id="UP001465668"/>
    </source>
</evidence>
<dbReference type="EMBL" id="JARVKM010000068">
    <property type="protein sequence ID" value="KAK9771882.1"/>
    <property type="molecule type" value="Genomic_DNA"/>
</dbReference>
<evidence type="ECO:0000256" key="1">
    <source>
        <dbReference type="ARBA" id="ARBA00009333"/>
    </source>
</evidence>
<evidence type="ECO:0000313" key="5">
    <source>
        <dbReference type="EMBL" id="KAK9771882.1"/>
    </source>
</evidence>
<dbReference type="PRINTS" id="PR00469">
    <property type="entry name" value="PNDRDTASEII"/>
</dbReference>
<feature type="domain" description="FAD/NAD(P)-binding" evidence="4">
    <location>
        <begin position="5"/>
        <end position="292"/>
    </location>
</feature>
<comment type="caution">
    <text evidence="5">The sequence shown here is derived from an EMBL/GenBank/DDBJ whole genome shotgun (WGS) entry which is preliminary data.</text>
</comment>
<evidence type="ECO:0000256" key="2">
    <source>
        <dbReference type="ARBA" id="ARBA00022630"/>
    </source>
</evidence>
<dbReference type="SUPFAM" id="SSF51905">
    <property type="entry name" value="FAD/NAD(P)-binding domain"/>
    <property type="match status" value="1"/>
</dbReference>
<comment type="similarity">
    <text evidence="1">Belongs to the class-II pyridine nucleotide-disulfide oxidoreductase family.</text>
</comment>
<reference evidence="5 6" key="1">
    <citation type="submission" date="2024-02" db="EMBL/GenBank/DDBJ databases">
        <title>First draft genome assembly of two strains of Seiridium cardinale.</title>
        <authorList>
            <person name="Emiliani G."/>
            <person name="Scali E."/>
        </authorList>
    </citation>
    <scope>NUCLEOTIDE SEQUENCE [LARGE SCALE GENOMIC DNA]</scope>
    <source>
        <strain evidence="5 6">BM-138-000479</strain>
    </source>
</reference>
<organism evidence="5 6">
    <name type="scientific">Seiridium cardinale</name>
    <dbReference type="NCBI Taxonomy" id="138064"/>
    <lineage>
        <taxon>Eukaryota</taxon>
        <taxon>Fungi</taxon>
        <taxon>Dikarya</taxon>
        <taxon>Ascomycota</taxon>
        <taxon>Pezizomycotina</taxon>
        <taxon>Sordariomycetes</taxon>
        <taxon>Xylariomycetidae</taxon>
        <taxon>Amphisphaeriales</taxon>
        <taxon>Sporocadaceae</taxon>
        <taxon>Seiridium</taxon>
    </lineage>
</organism>
<dbReference type="Gene3D" id="3.50.50.60">
    <property type="entry name" value="FAD/NAD(P)-binding domain"/>
    <property type="match status" value="2"/>
</dbReference>
<evidence type="ECO:0000259" key="4">
    <source>
        <dbReference type="Pfam" id="PF07992"/>
    </source>
</evidence>
<gene>
    <name evidence="5" type="ORF">SCAR479_11363</name>
</gene>
<dbReference type="InterPro" id="IPR050097">
    <property type="entry name" value="Ferredoxin-NADP_redctase_2"/>
</dbReference>
<dbReference type="InterPro" id="IPR036188">
    <property type="entry name" value="FAD/NAD-bd_sf"/>
</dbReference>
<proteinExistence type="inferred from homology"/>
<dbReference type="InterPro" id="IPR023753">
    <property type="entry name" value="FAD/NAD-binding_dom"/>
</dbReference>
<keyword evidence="2" id="KW-0285">Flavoprotein</keyword>
<dbReference type="Pfam" id="PF07992">
    <property type="entry name" value="Pyr_redox_2"/>
    <property type="match status" value="1"/>
</dbReference>
<accession>A0ABR2XDN3</accession>
<keyword evidence="3" id="KW-0560">Oxidoreductase</keyword>
<dbReference type="PRINTS" id="PR00368">
    <property type="entry name" value="FADPNR"/>
</dbReference>
<name>A0ABR2XDN3_9PEZI</name>
<dbReference type="Proteomes" id="UP001465668">
    <property type="component" value="Unassembled WGS sequence"/>
</dbReference>
<evidence type="ECO:0000256" key="3">
    <source>
        <dbReference type="ARBA" id="ARBA00023002"/>
    </source>
</evidence>
<protein>
    <submittedName>
        <fullName evidence="5">FAD/NAD(P)-binding domain-containing protein</fullName>
    </submittedName>
</protein>